<dbReference type="InterPro" id="IPR004223">
    <property type="entry name" value="VitB12-dep_Met_synth_activ_dom"/>
</dbReference>
<dbReference type="Gene3D" id="1.10.288.10">
    <property type="entry name" value="Cobalamin-dependent Methionine Synthase, domain 2"/>
    <property type="match status" value="1"/>
</dbReference>
<evidence type="ECO:0000313" key="4">
    <source>
        <dbReference type="Proteomes" id="UP000245609"/>
    </source>
</evidence>
<dbReference type="OrthoDB" id="261426at2759"/>
<organism evidence="3 4">
    <name type="scientific">Smittium megazygosporum</name>
    <dbReference type="NCBI Taxonomy" id="133381"/>
    <lineage>
        <taxon>Eukaryota</taxon>
        <taxon>Fungi</taxon>
        <taxon>Fungi incertae sedis</taxon>
        <taxon>Zoopagomycota</taxon>
        <taxon>Kickxellomycotina</taxon>
        <taxon>Harpellomycetes</taxon>
        <taxon>Harpellales</taxon>
        <taxon>Legeriomycetaceae</taxon>
        <taxon>Smittium</taxon>
    </lineage>
</organism>
<protein>
    <recommendedName>
        <fullName evidence="2">AdoMet activation domain-containing protein</fullName>
    </recommendedName>
</protein>
<dbReference type="PROSITE" id="PS50974">
    <property type="entry name" value="ADOMET_ACTIVATION"/>
    <property type="match status" value="1"/>
</dbReference>
<keyword evidence="4" id="KW-1185">Reference proteome</keyword>
<dbReference type="GO" id="GO:0032259">
    <property type="term" value="P:methylation"/>
    <property type="evidence" value="ECO:0007669"/>
    <property type="project" value="UniProtKB-KW"/>
</dbReference>
<evidence type="ECO:0000259" key="2">
    <source>
        <dbReference type="PROSITE" id="PS50974"/>
    </source>
</evidence>
<dbReference type="Gene3D" id="3.10.196.10">
    <property type="entry name" value="Vitamin B12-dependent methionine synthase, activation domain"/>
    <property type="match status" value="1"/>
</dbReference>
<gene>
    <name evidence="3" type="ORF">BB560_005958</name>
</gene>
<evidence type="ECO:0000256" key="1">
    <source>
        <dbReference type="PROSITE-ProRule" id="PRU00346"/>
    </source>
</evidence>
<dbReference type="InterPro" id="IPR037010">
    <property type="entry name" value="VitB12-dep_Met_synth_activ_sf"/>
</dbReference>
<proteinExistence type="predicted"/>
<sequence length="314" mass="35315">MPCVPNSTGIKVMKNIDIMTAYNYIDWSPFFSVFQLRGKYPNRGYPKLFNDPDMGAEAKKLFDEAQEMIKVISKTDGILGTAIFGIFPANSSGNDILVYTDETRTKVATVFKGIRQQEERYGETDGHFVCMSDFIAPVGSGIKDYIGGIVVTSGMGVQKLAEKFKEQNDDYSAILTQALGDRFAEALTEKVHSEIRRDYWGYEKGDMPPVTELHKLKYDGIRPAPGYPSQPDHSEMRKLYDLLNLDEHPEINLTENYMITPAHSVSALIFGHPKSKYFATGKIGKDQVIDYASRSDEPFEVVEKNLKPVLSYDS</sequence>
<evidence type="ECO:0000313" key="3">
    <source>
        <dbReference type="EMBL" id="PVU94143.1"/>
    </source>
</evidence>
<comment type="caution">
    <text evidence="3">The sequence shown here is derived from an EMBL/GenBank/DDBJ whole genome shotgun (WGS) entry which is preliminary data.</text>
</comment>
<reference evidence="3 4" key="1">
    <citation type="journal article" date="2018" name="MBio">
        <title>Comparative Genomics Reveals the Core Gene Toolbox for the Fungus-Insect Symbiosis.</title>
        <authorList>
            <person name="Wang Y."/>
            <person name="Stata M."/>
            <person name="Wang W."/>
            <person name="Stajich J.E."/>
            <person name="White M.M."/>
            <person name="Moncalvo J.M."/>
        </authorList>
    </citation>
    <scope>NUCLEOTIDE SEQUENCE [LARGE SCALE GENOMIC DNA]</scope>
    <source>
        <strain evidence="3 4">SC-DP-2</strain>
    </source>
</reference>
<accession>A0A2T9YP59</accession>
<dbReference type="EMBL" id="MBFS01002664">
    <property type="protein sequence ID" value="PVU94143.1"/>
    <property type="molecule type" value="Genomic_DNA"/>
</dbReference>
<dbReference type="STRING" id="133381.A0A2T9YP59"/>
<name>A0A2T9YP59_9FUNG</name>
<keyword evidence="1" id="KW-0808">Transferase</keyword>
<dbReference type="PANTHER" id="PTHR45833">
    <property type="entry name" value="METHIONINE SYNTHASE"/>
    <property type="match status" value="1"/>
</dbReference>
<keyword evidence="1" id="KW-0489">Methyltransferase</keyword>
<dbReference type="SUPFAM" id="SSF56507">
    <property type="entry name" value="Methionine synthase activation domain-like"/>
    <property type="match status" value="1"/>
</dbReference>
<dbReference type="Proteomes" id="UP000245609">
    <property type="component" value="Unassembled WGS sequence"/>
</dbReference>
<dbReference type="Pfam" id="PF02965">
    <property type="entry name" value="Met_synt_B12"/>
    <property type="match status" value="1"/>
</dbReference>
<dbReference type="GO" id="GO:0005829">
    <property type="term" value="C:cytosol"/>
    <property type="evidence" value="ECO:0007669"/>
    <property type="project" value="TreeGrafter"/>
</dbReference>
<feature type="domain" description="AdoMet activation" evidence="2">
    <location>
        <begin position="1"/>
        <end position="314"/>
    </location>
</feature>
<dbReference type="AlphaFoldDB" id="A0A2T9YP59"/>
<dbReference type="InterPro" id="IPR050554">
    <property type="entry name" value="Met_Synthase/Corrinoid"/>
</dbReference>
<dbReference type="GO" id="GO:0008705">
    <property type="term" value="F:methionine synthase activity"/>
    <property type="evidence" value="ECO:0007669"/>
    <property type="project" value="InterPro"/>
</dbReference>